<keyword evidence="1" id="KW-0812">Transmembrane</keyword>
<organism evidence="2 3">
    <name type="scientific">Edaphobacter dinghuensis</name>
    <dbReference type="NCBI Taxonomy" id="1560005"/>
    <lineage>
        <taxon>Bacteria</taxon>
        <taxon>Pseudomonadati</taxon>
        <taxon>Acidobacteriota</taxon>
        <taxon>Terriglobia</taxon>
        <taxon>Terriglobales</taxon>
        <taxon>Acidobacteriaceae</taxon>
        <taxon>Edaphobacter</taxon>
    </lineage>
</organism>
<accession>A0A917HIV3</accession>
<proteinExistence type="predicted"/>
<name>A0A917HIV3_9BACT</name>
<feature type="transmembrane region" description="Helical" evidence="1">
    <location>
        <begin position="41"/>
        <end position="59"/>
    </location>
</feature>
<feature type="transmembrane region" description="Helical" evidence="1">
    <location>
        <begin position="12"/>
        <end position="35"/>
    </location>
</feature>
<sequence length="70" mass="7948">MKWIKTILREIYGLFVDDGAFALAILIWLGLIGWIISRLDLSPAIVALIFFAGLALILIESTARYARRKR</sequence>
<dbReference type="RefSeq" id="WP_188554544.1">
    <property type="nucleotide sequence ID" value="NZ_BMGT01000003.1"/>
</dbReference>
<reference evidence="2" key="1">
    <citation type="journal article" date="2014" name="Int. J. Syst. Evol. Microbiol.">
        <title>Complete genome sequence of Corynebacterium casei LMG S-19264T (=DSM 44701T), isolated from a smear-ripened cheese.</title>
        <authorList>
            <consortium name="US DOE Joint Genome Institute (JGI-PGF)"/>
            <person name="Walter F."/>
            <person name="Albersmeier A."/>
            <person name="Kalinowski J."/>
            <person name="Ruckert C."/>
        </authorList>
    </citation>
    <scope>NUCLEOTIDE SEQUENCE</scope>
    <source>
        <strain evidence="2">CGMCC 1.12997</strain>
    </source>
</reference>
<evidence type="ECO:0000313" key="3">
    <source>
        <dbReference type="Proteomes" id="UP000647241"/>
    </source>
</evidence>
<evidence type="ECO:0000313" key="2">
    <source>
        <dbReference type="EMBL" id="GGG80488.1"/>
    </source>
</evidence>
<protein>
    <submittedName>
        <fullName evidence="2">Uncharacterized protein</fullName>
    </submittedName>
</protein>
<keyword evidence="3" id="KW-1185">Reference proteome</keyword>
<evidence type="ECO:0000256" key="1">
    <source>
        <dbReference type="SAM" id="Phobius"/>
    </source>
</evidence>
<dbReference type="AlphaFoldDB" id="A0A917HIV3"/>
<keyword evidence="1" id="KW-1133">Transmembrane helix</keyword>
<dbReference type="Proteomes" id="UP000647241">
    <property type="component" value="Unassembled WGS sequence"/>
</dbReference>
<gene>
    <name evidence="2" type="ORF">GCM10011585_24870</name>
</gene>
<dbReference type="EMBL" id="BMGT01000003">
    <property type="protein sequence ID" value="GGG80488.1"/>
    <property type="molecule type" value="Genomic_DNA"/>
</dbReference>
<reference evidence="2" key="2">
    <citation type="submission" date="2020-09" db="EMBL/GenBank/DDBJ databases">
        <authorList>
            <person name="Sun Q."/>
            <person name="Zhou Y."/>
        </authorList>
    </citation>
    <scope>NUCLEOTIDE SEQUENCE</scope>
    <source>
        <strain evidence="2">CGMCC 1.12997</strain>
    </source>
</reference>
<keyword evidence="1" id="KW-0472">Membrane</keyword>
<comment type="caution">
    <text evidence="2">The sequence shown here is derived from an EMBL/GenBank/DDBJ whole genome shotgun (WGS) entry which is preliminary data.</text>
</comment>